<keyword evidence="2" id="KW-1185">Reference proteome</keyword>
<dbReference type="EMBL" id="FOOX01000016">
    <property type="protein sequence ID" value="SFH08895.1"/>
    <property type="molecule type" value="Genomic_DNA"/>
</dbReference>
<evidence type="ECO:0000313" key="2">
    <source>
        <dbReference type="Proteomes" id="UP000199337"/>
    </source>
</evidence>
<sequence>MSKERRHGKNNKVFELNMGHAGVYKPWVAHREKVSPDRSK</sequence>
<organism evidence="1 2">
    <name type="scientific">Desulfotruncus arcticus DSM 17038</name>
    <dbReference type="NCBI Taxonomy" id="1121424"/>
    <lineage>
        <taxon>Bacteria</taxon>
        <taxon>Bacillati</taxon>
        <taxon>Bacillota</taxon>
        <taxon>Clostridia</taxon>
        <taxon>Eubacteriales</taxon>
        <taxon>Desulfallaceae</taxon>
        <taxon>Desulfotruncus</taxon>
    </lineage>
</organism>
<evidence type="ECO:0000313" key="1">
    <source>
        <dbReference type="EMBL" id="SFH08895.1"/>
    </source>
</evidence>
<proteinExistence type="predicted"/>
<dbReference type="Proteomes" id="UP000199337">
    <property type="component" value="Unassembled WGS sequence"/>
</dbReference>
<accession>A0A1I2X5V3</accession>
<protein>
    <submittedName>
        <fullName evidence="1">Uncharacterized protein</fullName>
    </submittedName>
</protein>
<reference evidence="2" key="1">
    <citation type="submission" date="2016-10" db="EMBL/GenBank/DDBJ databases">
        <authorList>
            <person name="Varghese N."/>
            <person name="Submissions S."/>
        </authorList>
    </citation>
    <scope>NUCLEOTIDE SEQUENCE [LARGE SCALE GENOMIC DNA]</scope>
    <source>
        <strain evidence="2">DSM 17038</strain>
    </source>
</reference>
<gene>
    <name evidence="1" type="ORF">SAMN05660649_03798</name>
</gene>
<dbReference type="AlphaFoldDB" id="A0A1I2X5V3"/>
<name>A0A1I2X5V3_9FIRM</name>